<protein>
    <submittedName>
        <fullName evidence="1">Uncharacterized protein</fullName>
    </submittedName>
</protein>
<organism evidence="1 2">
    <name type="scientific">Vitis vinifera</name>
    <name type="common">Grape</name>
    <dbReference type="NCBI Taxonomy" id="29760"/>
    <lineage>
        <taxon>Eukaryota</taxon>
        <taxon>Viridiplantae</taxon>
        <taxon>Streptophyta</taxon>
        <taxon>Embryophyta</taxon>
        <taxon>Tracheophyta</taxon>
        <taxon>Spermatophyta</taxon>
        <taxon>Magnoliopsida</taxon>
        <taxon>eudicotyledons</taxon>
        <taxon>Gunneridae</taxon>
        <taxon>Pentapetalae</taxon>
        <taxon>rosids</taxon>
        <taxon>Vitales</taxon>
        <taxon>Vitaceae</taxon>
        <taxon>Viteae</taxon>
        <taxon>Vitis</taxon>
    </lineage>
</organism>
<dbReference type="InParanoid" id="D7U5U2"/>
<accession>D7U5U2</accession>
<proteinExistence type="predicted"/>
<dbReference type="Proteomes" id="UP000009183">
    <property type="component" value="Chromosome 15"/>
</dbReference>
<gene>
    <name evidence="1" type="ordered locus">VIT_15s0045g01450</name>
</gene>
<keyword evidence="2" id="KW-1185">Reference proteome</keyword>
<name>D7U5U2_VITVI</name>
<sequence length="11" mass="1367">MPIRYGWLEMA</sequence>
<dbReference type="HOGENOM" id="CLU_3437743_0_0_1"/>
<dbReference type="EMBL" id="FN596510">
    <property type="protein sequence ID" value="CBI38111.3"/>
    <property type="molecule type" value="Genomic_DNA"/>
</dbReference>
<reference evidence="2" key="1">
    <citation type="journal article" date="2007" name="Nature">
        <title>The grapevine genome sequence suggests ancestral hexaploidization in major angiosperm phyla.</title>
        <authorList>
            <consortium name="The French-Italian Public Consortium for Grapevine Genome Characterization."/>
            <person name="Jaillon O."/>
            <person name="Aury J.-M."/>
            <person name="Noel B."/>
            <person name="Policriti A."/>
            <person name="Clepet C."/>
            <person name="Casagrande A."/>
            <person name="Choisne N."/>
            <person name="Aubourg S."/>
            <person name="Vitulo N."/>
            <person name="Jubin C."/>
            <person name="Vezzi A."/>
            <person name="Legeai F."/>
            <person name="Hugueney P."/>
            <person name="Dasilva C."/>
            <person name="Horner D."/>
            <person name="Mica E."/>
            <person name="Jublot D."/>
            <person name="Poulain J."/>
            <person name="Bruyere C."/>
            <person name="Billault A."/>
            <person name="Segurens B."/>
            <person name="Gouyvenoux M."/>
            <person name="Ugarte E."/>
            <person name="Cattonaro F."/>
            <person name="Anthouard V."/>
            <person name="Vico V."/>
            <person name="Del Fabbro C."/>
            <person name="Alaux M."/>
            <person name="Di Gaspero G."/>
            <person name="Dumas V."/>
            <person name="Felice N."/>
            <person name="Paillard S."/>
            <person name="Juman I."/>
            <person name="Moroldo M."/>
            <person name="Scalabrin S."/>
            <person name="Canaguier A."/>
            <person name="Le Clainche I."/>
            <person name="Malacrida G."/>
            <person name="Durand E."/>
            <person name="Pesole G."/>
            <person name="Laucou V."/>
            <person name="Chatelet P."/>
            <person name="Merdinoglu D."/>
            <person name="Delledonne M."/>
            <person name="Pezzotti M."/>
            <person name="Lecharny A."/>
            <person name="Scarpelli C."/>
            <person name="Artiguenave F."/>
            <person name="Pe M.E."/>
            <person name="Valle G."/>
            <person name="Morgante M."/>
            <person name="Caboche M."/>
            <person name="Adam-Blondon A.-F."/>
            <person name="Weissenbach J."/>
            <person name="Quetier F."/>
            <person name="Wincker P."/>
        </authorList>
    </citation>
    <scope>NUCLEOTIDE SEQUENCE [LARGE SCALE GENOMIC DNA]</scope>
    <source>
        <strain evidence="2">cv. Pinot noir / PN40024</strain>
    </source>
</reference>
<evidence type="ECO:0000313" key="1">
    <source>
        <dbReference type="EMBL" id="CBI38111.3"/>
    </source>
</evidence>
<evidence type="ECO:0000313" key="2">
    <source>
        <dbReference type="Proteomes" id="UP000009183"/>
    </source>
</evidence>